<evidence type="ECO:0000313" key="14">
    <source>
        <dbReference type="EMBL" id="SVA71094.1"/>
    </source>
</evidence>
<proteinExistence type="predicted"/>
<dbReference type="InterPro" id="IPR036890">
    <property type="entry name" value="HATPase_C_sf"/>
</dbReference>
<comment type="subcellular location">
    <subcellularLocation>
        <location evidence="2">Membrane</location>
    </subcellularLocation>
</comment>
<dbReference type="SMART" id="SM00387">
    <property type="entry name" value="HATPase_c"/>
    <property type="match status" value="1"/>
</dbReference>
<dbReference type="InterPro" id="IPR005467">
    <property type="entry name" value="His_kinase_dom"/>
</dbReference>
<dbReference type="PANTHER" id="PTHR45436:SF5">
    <property type="entry name" value="SENSOR HISTIDINE KINASE TRCS"/>
    <property type="match status" value="1"/>
</dbReference>
<dbReference type="PROSITE" id="PS50109">
    <property type="entry name" value="HIS_KIN"/>
    <property type="match status" value="1"/>
</dbReference>
<evidence type="ECO:0000259" key="13">
    <source>
        <dbReference type="PROSITE" id="PS50885"/>
    </source>
</evidence>
<evidence type="ECO:0000256" key="4">
    <source>
        <dbReference type="ARBA" id="ARBA00022553"/>
    </source>
</evidence>
<gene>
    <name evidence="14" type="ORF">METZ01_LOCUS123948</name>
</gene>
<dbReference type="SUPFAM" id="SSF158472">
    <property type="entry name" value="HAMP domain-like"/>
    <property type="match status" value="1"/>
</dbReference>
<keyword evidence="9" id="KW-0902">Two-component regulatory system</keyword>
<dbReference type="SMART" id="SM00388">
    <property type="entry name" value="HisKA"/>
    <property type="match status" value="1"/>
</dbReference>
<evidence type="ECO:0000256" key="10">
    <source>
        <dbReference type="ARBA" id="ARBA00023136"/>
    </source>
</evidence>
<evidence type="ECO:0000256" key="5">
    <source>
        <dbReference type="ARBA" id="ARBA00022679"/>
    </source>
</evidence>
<dbReference type="InterPro" id="IPR004358">
    <property type="entry name" value="Sig_transdc_His_kin-like_C"/>
</dbReference>
<comment type="catalytic activity">
    <reaction evidence="1">
        <text>ATP + protein L-histidine = ADP + protein N-phospho-L-histidine.</text>
        <dbReference type="EC" id="2.7.13.3"/>
    </reaction>
</comment>
<dbReference type="CDD" id="cd00082">
    <property type="entry name" value="HisKA"/>
    <property type="match status" value="1"/>
</dbReference>
<keyword evidence="10 11" id="KW-0472">Membrane</keyword>
<feature type="domain" description="Histidine kinase" evidence="12">
    <location>
        <begin position="254"/>
        <end position="467"/>
    </location>
</feature>
<dbReference type="InterPro" id="IPR036097">
    <property type="entry name" value="HisK_dim/P_sf"/>
</dbReference>
<feature type="domain" description="HAMP" evidence="13">
    <location>
        <begin position="194"/>
        <end position="246"/>
    </location>
</feature>
<evidence type="ECO:0000256" key="8">
    <source>
        <dbReference type="ARBA" id="ARBA00022989"/>
    </source>
</evidence>
<dbReference type="InterPro" id="IPR003660">
    <property type="entry name" value="HAMP_dom"/>
</dbReference>
<dbReference type="PRINTS" id="PR00344">
    <property type="entry name" value="BCTRLSENSOR"/>
</dbReference>
<reference evidence="14" key="1">
    <citation type="submission" date="2018-05" db="EMBL/GenBank/DDBJ databases">
        <authorList>
            <person name="Lanie J.A."/>
            <person name="Ng W.-L."/>
            <person name="Kazmierczak K.M."/>
            <person name="Andrzejewski T.M."/>
            <person name="Davidsen T.M."/>
            <person name="Wayne K.J."/>
            <person name="Tettelin H."/>
            <person name="Glass J.I."/>
            <person name="Rusch D."/>
            <person name="Podicherti R."/>
            <person name="Tsui H.-C.T."/>
            <person name="Winkler M.E."/>
        </authorList>
    </citation>
    <scope>NUCLEOTIDE SEQUENCE</scope>
</reference>
<organism evidence="14">
    <name type="scientific">marine metagenome</name>
    <dbReference type="NCBI Taxonomy" id="408172"/>
    <lineage>
        <taxon>unclassified sequences</taxon>
        <taxon>metagenomes</taxon>
        <taxon>ecological metagenomes</taxon>
    </lineage>
</organism>
<dbReference type="CDD" id="cd06225">
    <property type="entry name" value="HAMP"/>
    <property type="match status" value="1"/>
</dbReference>
<dbReference type="GO" id="GO:0005886">
    <property type="term" value="C:plasma membrane"/>
    <property type="evidence" value="ECO:0007669"/>
    <property type="project" value="TreeGrafter"/>
</dbReference>
<evidence type="ECO:0000256" key="7">
    <source>
        <dbReference type="ARBA" id="ARBA00022777"/>
    </source>
</evidence>
<keyword evidence="8 11" id="KW-1133">Transmembrane helix</keyword>
<dbReference type="InterPro" id="IPR003661">
    <property type="entry name" value="HisK_dim/P_dom"/>
</dbReference>
<evidence type="ECO:0000256" key="11">
    <source>
        <dbReference type="SAM" id="Phobius"/>
    </source>
</evidence>
<evidence type="ECO:0000256" key="6">
    <source>
        <dbReference type="ARBA" id="ARBA00022692"/>
    </source>
</evidence>
<dbReference type="Pfam" id="PF02518">
    <property type="entry name" value="HATPase_c"/>
    <property type="match status" value="1"/>
</dbReference>
<dbReference type="EC" id="2.7.13.3" evidence="3"/>
<keyword evidence="7" id="KW-0418">Kinase</keyword>
<name>A0A381Y254_9ZZZZ</name>
<dbReference type="PANTHER" id="PTHR45436">
    <property type="entry name" value="SENSOR HISTIDINE KINASE YKOH"/>
    <property type="match status" value="1"/>
</dbReference>
<dbReference type="Pfam" id="PF00512">
    <property type="entry name" value="HisKA"/>
    <property type="match status" value="1"/>
</dbReference>
<sequence>MVTELPEVGQAQPTRLGLRTRISLSFAVGGLMVTAALAGATLVLTRQQLIDSREQAAAAFAVTNATRLSNQLTDGTTVEDLAPIVDSMTKIEGSQRLIRIRNDWLPSPELDREDLPQVLLDRVAGGKAGQLRSEVAGQTRLVVGIPLQSFDAAYFAVVGLADLNGALTDLRIILMGAGAGATLLAAFLGWWVSQRTLLPLRRVRGAAEAIAGGRLDTRLEAQSDPDLDRLAESFNEMAMALEERIRRDARFASEVSHELRSPLTTLMTSVGVLEARREELSPRSLTALDLLSRDLERFNRLVAELLEISGYDAGAASLDLAEVQVAQFLDASARTAGPVPVHIPDYAEGLVIKIDKRRLARAMANLLDNAHRYGGGPTAIVLERDSGCLRIAVEDEGPGIPEAERIAIFDRFSRGAAGGQRGDDGGTGLGLSLVQEDIRLHGGRVWVESHPDGHAGARFVLELPLRGFEPE</sequence>
<keyword evidence="4" id="KW-0597">Phosphoprotein</keyword>
<evidence type="ECO:0000256" key="1">
    <source>
        <dbReference type="ARBA" id="ARBA00000085"/>
    </source>
</evidence>
<evidence type="ECO:0000256" key="9">
    <source>
        <dbReference type="ARBA" id="ARBA00023012"/>
    </source>
</evidence>
<evidence type="ECO:0000256" key="2">
    <source>
        <dbReference type="ARBA" id="ARBA00004370"/>
    </source>
</evidence>
<dbReference type="EMBL" id="UINC01017221">
    <property type="protein sequence ID" value="SVA71094.1"/>
    <property type="molecule type" value="Genomic_DNA"/>
</dbReference>
<feature type="transmembrane region" description="Helical" evidence="11">
    <location>
        <begin position="172"/>
        <end position="192"/>
    </location>
</feature>
<dbReference type="InterPro" id="IPR003594">
    <property type="entry name" value="HATPase_dom"/>
</dbReference>
<dbReference type="Pfam" id="PF00672">
    <property type="entry name" value="HAMP"/>
    <property type="match status" value="1"/>
</dbReference>
<dbReference type="CDD" id="cd00075">
    <property type="entry name" value="HATPase"/>
    <property type="match status" value="1"/>
</dbReference>
<dbReference type="Gene3D" id="1.10.287.130">
    <property type="match status" value="1"/>
</dbReference>
<dbReference type="GO" id="GO:0000155">
    <property type="term" value="F:phosphorelay sensor kinase activity"/>
    <property type="evidence" value="ECO:0007669"/>
    <property type="project" value="InterPro"/>
</dbReference>
<dbReference type="AlphaFoldDB" id="A0A381Y254"/>
<dbReference type="Gene3D" id="6.10.340.10">
    <property type="match status" value="1"/>
</dbReference>
<dbReference type="SUPFAM" id="SSF47384">
    <property type="entry name" value="Homodimeric domain of signal transducing histidine kinase"/>
    <property type="match status" value="1"/>
</dbReference>
<evidence type="ECO:0000259" key="12">
    <source>
        <dbReference type="PROSITE" id="PS50109"/>
    </source>
</evidence>
<protein>
    <recommendedName>
        <fullName evidence="3">histidine kinase</fullName>
        <ecNumber evidence="3">2.7.13.3</ecNumber>
    </recommendedName>
</protein>
<keyword evidence="6 11" id="KW-0812">Transmembrane</keyword>
<accession>A0A381Y254</accession>
<feature type="transmembrane region" description="Helical" evidence="11">
    <location>
        <begin position="22"/>
        <end position="44"/>
    </location>
</feature>
<keyword evidence="5" id="KW-0808">Transferase</keyword>
<dbReference type="PROSITE" id="PS50885">
    <property type="entry name" value="HAMP"/>
    <property type="match status" value="1"/>
</dbReference>
<dbReference type="Gene3D" id="3.30.565.10">
    <property type="entry name" value="Histidine kinase-like ATPase, C-terminal domain"/>
    <property type="match status" value="1"/>
</dbReference>
<evidence type="ECO:0000256" key="3">
    <source>
        <dbReference type="ARBA" id="ARBA00012438"/>
    </source>
</evidence>
<dbReference type="SMART" id="SM00304">
    <property type="entry name" value="HAMP"/>
    <property type="match status" value="1"/>
</dbReference>
<dbReference type="SUPFAM" id="SSF55874">
    <property type="entry name" value="ATPase domain of HSP90 chaperone/DNA topoisomerase II/histidine kinase"/>
    <property type="match status" value="1"/>
</dbReference>
<dbReference type="InterPro" id="IPR050428">
    <property type="entry name" value="TCS_sensor_his_kinase"/>
</dbReference>